<protein>
    <submittedName>
        <fullName evidence="1">HTH domain-containing protein</fullName>
    </submittedName>
</protein>
<dbReference type="EMBL" id="CP003911">
    <property type="protein sequence ID" value="AGU48478.1"/>
    <property type="molecule type" value="Genomic_DNA"/>
</dbReference>
<organism evidence="1 2">
    <name type="scientific">Variovorax paradoxus B4</name>
    <dbReference type="NCBI Taxonomy" id="1246301"/>
    <lineage>
        <taxon>Bacteria</taxon>
        <taxon>Pseudomonadati</taxon>
        <taxon>Pseudomonadota</taxon>
        <taxon>Betaproteobacteria</taxon>
        <taxon>Burkholderiales</taxon>
        <taxon>Comamonadaceae</taxon>
        <taxon>Variovorax</taxon>
    </lineage>
</organism>
<dbReference type="KEGG" id="vpd:VAPA_1c13630"/>
<dbReference type="HOGENOM" id="CLU_2637036_0_0_4"/>
<evidence type="ECO:0000313" key="1">
    <source>
        <dbReference type="EMBL" id="AGU48478.1"/>
    </source>
</evidence>
<proteinExistence type="predicted"/>
<dbReference type="AlphaFoldDB" id="T1X7E1"/>
<dbReference type="Proteomes" id="UP000016223">
    <property type="component" value="Chromosome 1"/>
</dbReference>
<name>T1X7E1_VARPD</name>
<accession>T1X7E1</accession>
<evidence type="ECO:0000313" key="2">
    <source>
        <dbReference type="Proteomes" id="UP000016223"/>
    </source>
</evidence>
<gene>
    <name evidence="1" type="ORF">VAPA_1c13630</name>
</gene>
<dbReference type="PATRIC" id="fig|1246301.3.peg.1392"/>
<sequence>MLVPPAHRHCTDHTMIDLIGIQEISEQLGVTRSYARDRIVKRPDFPRPSVDLSQKCRRWSRESFEDWLRKQTRLQAR</sequence>
<reference evidence="1 2" key="1">
    <citation type="submission" date="2012-10" db="EMBL/GenBank/DDBJ databases">
        <title>Genome sequence of Variovorax paradoxus B4.</title>
        <authorList>
            <person name="Schuldes J."/>
            <person name="Brandt U."/>
            <person name="Hiessl S."/>
            <person name="Wuebbeler J.H."/>
            <person name="Thuermer A."/>
            <person name="Steinbuechel A."/>
            <person name="Daniel R."/>
        </authorList>
    </citation>
    <scope>NUCLEOTIDE SEQUENCE [LARGE SCALE GENOMIC DNA]</scope>
    <source>
        <strain evidence="1 2">B4</strain>
    </source>
</reference>